<dbReference type="Proteomes" id="UP000192769">
    <property type="component" value="Unassembled WGS sequence"/>
</dbReference>
<evidence type="ECO:0000256" key="3">
    <source>
        <dbReference type="ARBA" id="ARBA00023136"/>
    </source>
</evidence>
<dbReference type="GO" id="GO:0009279">
    <property type="term" value="C:cell outer membrane"/>
    <property type="evidence" value="ECO:0007669"/>
    <property type="project" value="UniProtKB-SubCell"/>
</dbReference>
<accession>A0A1V9DLV9</accession>
<evidence type="ECO:0000256" key="10">
    <source>
        <dbReference type="SAM" id="SignalP"/>
    </source>
</evidence>
<evidence type="ECO:0000256" key="4">
    <source>
        <dbReference type="ARBA" id="ARBA00023139"/>
    </source>
</evidence>
<name>A0A1V9DLV9_9GAMM</name>
<keyword evidence="4" id="KW-0564">Palmitate</keyword>
<keyword evidence="3" id="KW-0472">Membrane</keyword>
<evidence type="ECO:0000313" key="11">
    <source>
        <dbReference type="EMBL" id="OQP34820.1"/>
    </source>
</evidence>
<evidence type="ECO:0000313" key="12">
    <source>
        <dbReference type="Proteomes" id="UP000192769"/>
    </source>
</evidence>
<reference evidence="11 12" key="1">
    <citation type="submission" date="2017-02" db="EMBL/GenBank/DDBJ databases">
        <title>Whole genome shotgun sequence of Pantoea agglomerans strain AS1 isolated from a cycad, Zamia floridana in Central Florida, USA.</title>
        <authorList>
            <person name="Lata P."/>
            <person name="Govindarajan S."/>
            <person name="Qi F."/>
            <person name="Li J.-L."/>
            <person name="Maurya S.K."/>
            <person name="Sahoo M.K."/>
        </authorList>
    </citation>
    <scope>NUCLEOTIDE SEQUENCE [LARGE SCALE GENOMIC DNA]</scope>
    <source>
        <strain evidence="11 12">AS1</strain>
    </source>
</reference>
<feature type="chain" id="PRO_5013252297" description="LPS-assembly lipoprotein LptM" evidence="10">
    <location>
        <begin position="19"/>
        <end position="72"/>
    </location>
</feature>
<feature type="compositionally biased region" description="Low complexity" evidence="9">
    <location>
        <begin position="33"/>
        <end position="56"/>
    </location>
</feature>
<comment type="caution">
    <text evidence="11">The sequence shown here is derived from an EMBL/GenBank/DDBJ whole genome shotgun (WGS) entry which is preliminary data.</text>
</comment>
<dbReference type="PROSITE" id="PS51257">
    <property type="entry name" value="PROKAR_LIPOPROTEIN"/>
    <property type="match status" value="1"/>
</dbReference>
<gene>
    <name evidence="11" type="ORF">B2J69_07550</name>
</gene>
<dbReference type="InterPro" id="IPR032831">
    <property type="entry name" value="LptM_cons"/>
</dbReference>
<feature type="region of interest" description="Disordered" evidence="9">
    <location>
        <begin position="28"/>
        <end position="72"/>
    </location>
</feature>
<sequence>MKRVKSLLAMALALASLAGCGLKGPLYFPPAEQPKTQTPQQAEQQKQQQQQRAAQADTKGLVSGGNASMSAD</sequence>
<keyword evidence="2 10" id="KW-0732">Signal</keyword>
<dbReference type="EMBL" id="MWUE01000010">
    <property type="protein sequence ID" value="OQP34820.1"/>
    <property type="molecule type" value="Genomic_DNA"/>
</dbReference>
<dbReference type="NCBIfam" id="NF047847">
    <property type="entry name" value="SS_mature_LptM"/>
    <property type="match status" value="1"/>
</dbReference>
<comment type="similarity">
    <text evidence="7">Belongs to the LptM family.</text>
</comment>
<dbReference type="AlphaFoldDB" id="A0A1V9DLV9"/>
<evidence type="ECO:0000256" key="7">
    <source>
        <dbReference type="ARBA" id="ARBA00049647"/>
    </source>
</evidence>
<evidence type="ECO:0000256" key="1">
    <source>
        <dbReference type="ARBA" id="ARBA00004459"/>
    </source>
</evidence>
<evidence type="ECO:0000256" key="2">
    <source>
        <dbReference type="ARBA" id="ARBA00022729"/>
    </source>
</evidence>
<dbReference type="Pfam" id="PF13627">
    <property type="entry name" value="LptM_cons"/>
    <property type="match status" value="1"/>
</dbReference>
<proteinExistence type="inferred from homology"/>
<comment type="subcellular location">
    <subcellularLocation>
        <location evidence="1">Cell outer membrane</location>
        <topology evidence="1">Lipid-anchor</topology>
    </subcellularLocation>
</comment>
<evidence type="ECO:0000256" key="8">
    <source>
        <dbReference type="ARBA" id="ARBA00049730"/>
    </source>
</evidence>
<evidence type="ECO:0000256" key="6">
    <source>
        <dbReference type="ARBA" id="ARBA00023288"/>
    </source>
</evidence>
<protein>
    <recommendedName>
        <fullName evidence="8">LPS-assembly lipoprotein LptM</fullName>
    </recommendedName>
</protein>
<dbReference type="RefSeq" id="WP_081137931.1">
    <property type="nucleotide sequence ID" value="NZ_MWUE01000010.1"/>
</dbReference>
<keyword evidence="5" id="KW-0998">Cell outer membrane</keyword>
<evidence type="ECO:0000256" key="9">
    <source>
        <dbReference type="SAM" id="MobiDB-lite"/>
    </source>
</evidence>
<feature type="signal peptide" evidence="10">
    <location>
        <begin position="1"/>
        <end position="18"/>
    </location>
</feature>
<keyword evidence="6" id="KW-0449">Lipoprotein</keyword>
<keyword evidence="12" id="KW-1185">Reference proteome</keyword>
<organism evidence="11 12">
    <name type="scientific">Pantoea latae</name>
    <dbReference type="NCBI Taxonomy" id="1964541"/>
    <lineage>
        <taxon>Bacteria</taxon>
        <taxon>Pseudomonadati</taxon>
        <taxon>Pseudomonadota</taxon>
        <taxon>Gammaproteobacteria</taxon>
        <taxon>Enterobacterales</taxon>
        <taxon>Erwiniaceae</taxon>
        <taxon>Pantoea</taxon>
    </lineage>
</organism>
<evidence type="ECO:0000256" key="5">
    <source>
        <dbReference type="ARBA" id="ARBA00023237"/>
    </source>
</evidence>